<dbReference type="Gene3D" id="2.170.15.10">
    <property type="entry name" value="Proaerolysin, chain A, domain 3"/>
    <property type="match status" value="1"/>
</dbReference>
<gene>
    <name evidence="2" type="ORF">HOLleu_32022</name>
</gene>
<name>A0A9Q0YTS8_HOLLE</name>
<evidence type="ECO:0000313" key="3">
    <source>
        <dbReference type="Proteomes" id="UP001152320"/>
    </source>
</evidence>
<accession>A0A9Q0YTS8</accession>
<keyword evidence="1" id="KW-0472">Membrane</keyword>
<sequence length="251" mass="27580">MHLNHGTTTSKAATRLNRDIDEQSSNITVDVGVQGVRHKPSKITGYEVLDVEYDFSEASQVISSEDFTLATKTASNKSPYDTTSTLSMKITESTTSEWSTVAGMEMHTGVTTTVTAGIPKFAEVTTQWEVGLTASFSYTYGKSFTSSVTTNHDISVVLPAYSDVRVTMIAKKAAVSVPYTATVKTFYKSAKPEVKRNVMGVYNDIHFTSFETSVETMNRTRLYENALLSGTLTTVPIWSISMACNLFVFFI</sequence>
<dbReference type="Proteomes" id="UP001152320">
    <property type="component" value="Chromosome 16"/>
</dbReference>
<evidence type="ECO:0000313" key="2">
    <source>
        <dbReference type="EMBL" id="KAJ8027012.1"/>
    </source>
</evidence>
<evidence type="ECO:0000256" key="1">
    <source>
        <dbReference type="SAM" id="Phobius"/>
    </source>
</evidence>
<keyword evidence="1" id="KW-0812">Transmembrane</keyword>
<dbReference type="InterPro" id="IPR053237">
    <property type="entry name" value="Natterin_C"/>
</dbReference>
<dbReference type="EMBL" id="JAIZAY010000016">
    <property type="protein sequence ID" value="KAJ8027012.1"/>
    <property type="molecule type" value="Genomic_DNA"/>
</dbReference>
<keyword evidence="3" id="KW-1185">Reference proteome</keyword>
<reference evidence="2" key="1">
    <citation type="submission" date="2021-10" db="EMBL/GenBank/DDBJ databases">
        <title>Tropical sea cucumber genome reveals ecological adaptation and Cuvierian tubules defense mechanism.</title>
        <authorList>
            <person name="Chen T."/>
        </authorList>
    </citation>
    <scope>NUCLEOTIDE SEQUENCE</scope>
    <source>
        <strain evidence="2">Nanhai2018</strain>
        <tissue evidence="2">Muscle</tissue>
    </source>
</reference>
<dbReference type="PANTHER" id="PTHR39244:SF5">
    <property type="entry name" value="NATTERIN-3-LIKE"/>
    <property type="match status" value="1"/>
</dbReference>
<keyword evidence="1" id="KW-1133">Transmembrane helix</keyword>
<dbReference type="AlphaFoldDB" id="A0A9Q0YTS8"/>
<feature type="transmembrane region" description="Helical" evidence="1">
    <location>
        <begin position="226"/>
        <end position="250"/>
    </location>
</feature>
<proteinExistence type="predicted"/>
<comment type="caution">
    <text evidence="2">The sequence shown here is derived from an EMBL/GenBank/DDBJ whole genome shotgun (WGS) entry which is preliminary data.</text>
</comment>
<dbReference type="OrthoDB" id="1925699at2759"/>
<protein>
    <submittedName>
        <fullName evidence="2">Uncharacterized protein</fullName>
    </submittedName>
</protein>
<organism evidence="2 3">
    <name type="scientific">Holothuria leucospilota</name>
    <name type="common">Black long sea cucumber</name>
    <name type="synonym">Mertensiothuria leucospilota</name>
    <dbReference type="NCBI Taxonomy" id="206669"/>
    <lineage>
        <taxon>Eukaryota</taxon>
        <taxon>Metazoa</taxon>
        <taxon>Echinodermata</taxon>
        <taxon>Eleutherozoa</taxon>
        <taxon>Echinozoa</taxon>
        <taxon>Holothuroidea</taxon>
        <taxon>Aspidochirotacea</taxon>
        <taxon>Aspidochirotida</taxon>
        <taxon>Holothuriidae</taxon>
        <taxon>Holothuria</taxon>
    </lineage>
</organism>
<dbReference type="SUPFAM" id="SSF56973">
    <property type="entry name" value="Aerolisin/ETX pore-forming domain"/>
    <property type="match status" value="1"/>
</dbReference>
<dbReference type="PANTHER" id="PTHR39244">
    <property type="entry name" value="NATTERIN-4"/>
    <property type="match status" value="1"/>
</dbReference>